<feature type="domain" description="Contractile injection system tube protein N-terminal" evidence="2">
    <location>
        <begin position="5"/>
        <end position="152"/>
    </location>
</feature>
<accession>A0A1I5JQR4</accession>
<reference evidence="4" key="1">
    <citation type="submission" date="2016-10" db="EMBL/GenBank/DDBJ databases">
        <authorList>
            <person name="Varghese N."/>
            <person name="Submissions S."/>
        </authorList>
    </citation>
    <scope>NUCLEOTIDE SEQUENCE [LARGE SCALE GENOMIC DNA]</scope>
    <source>
        <strain evidence="4">DSM 44208</strain>
    </source>
</reference>
<protein>
    <recommendedName>
        <fullName evidence="2">Contractile injection system tube protein N-terminal domain-containing protein</fullName>
    </recommendedName>
</protein>
<organism evidence="3 4">
    <name type="scientific">Geodermatophilus dictyosporus</name>
    <dbReference type="NCBI Taxonomy" id="1523247"/>
    <lineage>
        <taxon>Bacteria</taxon>
        <taxon>Bacillati</taxon>
        <taxon>Actinomycetota</taxon>
        <taxon>Actinomycetes</taxon>
        <taxon>Geodermatophilales</taxon>
        <taxon>Geodermatophilaceae</taxon>
        <taxon>Geodermatophilus</taxon>
    </lineage>
</organism>
<dbReference type="EMBL" id="FOWQ01000001">
    <property type="protein sequence ID" value="SFO74686.1"/>
    <property type="molecule type" value="Genomic_DNA"/>
</dbReference>
<evidence type="ECO:0000313" key="3">
    <source>
        <dbReference type="EMBL" id="SFO74686.1"/>
    </source>
</evidence>
<dbReference type="STRING" id="1523247.SAMN05660464_0926"/>
<sequence>MEFVKARIEEVTTTAGAPPTRVGDPVEVQVNPATLRLQMASTVDFGKDTGRQKIQYQGSTSTLSFDLVFDTADQGTSGAPVDVRTRTRQLERFVLPAMKQAKAVPPRLRFTYGSFSVVGVMTALNQDFDFFAANGVPLRAKCAVTIKEQKPEFDATRAGPGANTGAGATPPVPPGPPGAGVPGRDGRPPGPPPDRTGTALAGESAPDFASRMGLDPRSWKGLQGITDPLRLAAGLQVDFSASLSAGPGPGGPPAGAGDPAPSSGPAEAALPRTVTVDGPALAAAGGLTAVLDRTAAASAGAAAVATRAGFSTGPDPAGRPAPATLTGAGAAAPAHGTADPRSLRYGFGVPLRPRVAVGPSAAPGLVAGSRGTPGAPRLGRDRPAAGRAPETDDPTVPGWRALPLAGRGAPRRTQASCGCWS</sequence>
<dbReference type="RefSeq" id="WP_091107198.1">
    <property type="nucleotide sequence ID" value="NZ_FOWQ01000001.1"/>
</dbReference>
<name>A0A1I5JQR4_9ACTN</name>
<dbReference type="Proteomes" id="UP000198857">
    <property type="component" value="Unassembled WGS sequence"/>
</dbReference>
<feature type="compositionally biased region" description="Low complexity" evidence="1">
    <location>
        <begin position="156"/>
        <end position="169"/>
    </location>
</feature>
<feature type="compositionally biased region" description="Low complexity" evidence="1">
    <location>
        <begin position="316"/>
        <end position="337"/>
    </location>
</feature>
<dbReference type="InterPro" id="IPR045361">
    <property type="entry name" value="CIS_tube_prot_N"/>
</dbReference>
<feature type="region of interest" description="Disordered" evidence="1">
    <location>
        <begin position="359"/>
        <end position="421"/>
    </location>
</feature>
<proteinExistence type="predicted"/>
<evidence type="ECO:0000256" key="1">
    <source>
        <dbReference type="SAM" id="MobiDB-lite"/>
    </source>
</evidence>
<evidence type="ECO:0000313" key="4">
    <source>
        <dbReference type="Proteomes" id="UP000198857"/>
    </source>
</evidence>
<feature type="region of interest" description="Disordered" evidence="1">
    <location>
        <begin position="153"/>
        <end position="215"/>
    </location>
</feature>
<gene>
    <name evidence="3" type="ORF">SAMN05660464_0926</name>
</gene>
<feature type="compositionally biased region" description="Low complexity" evidence="1">
    <location>
        <begin position="255"/>
        <end position="268"/>
    </location>
</feature>
<dbReference type="AlphaFoldDB" id="A0A1I5JQR4"/>
<feature type="region of interest" description="Disordered" evidence="1">
    <location>
        <begin position="307"/>
        <end position="339"/>
    </location>
</feature>
<feature type="region of interest" description="Disordered" evidence="1">
    <location>
        <begin position="242"/>
        <end position="268"/>
    </location>
</feature>
<feature type="compositionally biased region" description="Pro residues" evidence="1">
    <location>
        <begin position="170"/>
        <end position="179"/>
    </location>
</feature>
<dbReference type="Pfam" id="PF19266">
    <property type="entry name" value="CIS_tube"/>
    <property type="match status" value="1"/>
</dbReference>
<keyword evidence="4" id="KW-1185">Reference proteome</keyword>
<dbReference type="OrthoDB" id="9815939at2"/>
<evidence type="ECO:0000259" key="2">
    <source>
        <dbReference type="Pfam" id="PF19266"/>
    </source>
</evidence>